<keyword evidence="2" id="KW-1185">Reference proteome</keyword>
<dbReference type="EMBL" id="JABCIY010000245">
    <property type="protein sequence ID" value="KAF7186823.1"/>
    <property type="molecule type" value="Genomic_DNA"/>
</dbReference>
<gene>
    <name evidence="1" type="ORF">HII31_11783</name>
</gene>
<name>A0A8H6VC42_9PEZI</name>
<proteinExistence type="predicted"/>
<evidence type="ECO:0000313" key="1">
    <source>
        <dbReference type="EMBL" id="KAF7186823.1"/>
    </source>
</evidence>
<protein>
    <submittedName>
        <fullName evidence="1">Uncharacterized protein</fullName>
    </submittedName>
</protein>
<comment type="caution">
    <text evidence="1">The sequence shown here is derived from an EMBL/GenBank/DDBJ whole genome shotgun (WGS) entry which is preliminary data.</text>
</comment>
<reference evidence="1" key="1">
    <citation type="submission" date="2020-04" db="EMBL/GenBank/DDBJ databases">
        <title>Draft genome resource of the tomato pathogen Pseudocercospora fuligena.</title>
        <authorList>
            <person name="Zaccaron A."/>
        </authorList>
    </citation>
    <scope>NUCLEOTIDE SEQUENCE</scope>
    <source>
        <strain evidence="1">PF001</strain>
    </source>
</reference>
<evidence type="ECO:0000313" key="2">
    <source>
        <dbReference type="Proteomes" id="UP000660729"/>
    </source>
</evidence>
<dbReference type="AlphaFoldDB" id="A0A8H6VC42"/>
<sequence>MGASESSIARYQKDKEARARALLTKTFSTNSGQKIAPACDDGVALIDRDLPSFEYATTIEPKISQRLKELSSGNLVLHVPFESISQEAKDLQQFLLRVLRVDYGLRGLRNLSGLHLKFLNCAVQLRLFEAGHYSKSPTGKTTP</sequence>
<accession>A0A8H6VC42</accession>
<organism evidence="1 2">
    <name type="scientific">Pseudocercospora fuligena</name>
    <dbReference type="NCBI Taxonomy" id="685502"/>
    <lineage>
        <taxon>Eukaryota</taxon>
        <taxon>Fungi</taxon>
        <taxon>Dikarya</taxon>
        <taxon>Ascomycota</taxon>
        <taxon>Pezizomycotina</taxon>
        <taxon>Dothideomycetes</taxon>
        <taxon>Dothideomycetidae</taxon>
        <taxon>Mycosphaerellales</taxon>
        <taxon>Mycosphaerellaceae</taxon>
        <taxon>Pseudocercospora</taxon>
    </lineage>
</organism>
<dbReference type="Proteomes" id="UP000660729">
    <property type="component" value="Unassembled WGS sequence"/>
</dbReference>